<evidence type="ECO:0000313" key="2">
    <source>
        <dbReference type="Proteomes" id="UP001057375"/>
    </source>
</evidence>
<organism evidence="1 2">
    <name type="scientific">Aduncisulcus paluster</name>
    <dbReference type="NCBI Taxonomy" id="2918883"/>
    <lineage>
        <taxon>Eukaryota</taxon>
        <taxon>Metamonada</taxon>
        <taxon>Carpediemonas-like organisms</taxon>
        <taxon>Aduncisulcus</taxon>
    </lineage>
</organism>
<evidence type="ECO:0000313" key="1">
    <source>
        <dbReference type="EMBL" id="GKT29466.1"/>
    </source>
</evidence>
<reference evidence="1" key="1">
    <citation type="submission" date="2022-03" db="EMBL/GenBank/DDBJ databases">
        <title>Draft genome sequence of Aduncisulcus paluster, a free-living microaerophilic Fornicata.</title>
        <authorList>
            <person name="Yuyama I."/>
            <person name="Kume K."/>
            <person name="Tamura T."/>
            <person name="Inagaki Y."/>
            <person name="Hashimoto T."/>
        </authorList>
    </citation>
    <scope>NUCLEOTIDE SEQUENCE</scope>
    <source>
        <strain evidence="1">NY0171</strain>
    </source>
</reference>
<sequence>MTIGVQCGFSDPKYMI</sequence>
<accession>A0ABQ5KA89</accession>
<protein>
    <submittedName>
        <fullName evidence="1">Uncharacterized protein</fullName>
    </submittedName>
</protein>
<gene>
    <name evidence="1" type="ORF">ADUPG1_005264</name>
</gene>
<dbReference type="Proteomes" id="UP001057375">
    <property type="component" value="Unassembled WGS sequence"/>
</dbReference>
<name>A0ABQ5KA89_9EUKA</name>
<dbReference type="EMBL" id="BQXS01008346">
    <property type="protein sequence ID" value="GKT29466.1"/>
    <property type="molecule type" value="Genomic_DNA"/>
</dbReference>
<keyword evidence="2" id="KW-1185">Reference proteome</keyword>
<proteinExistence type="predicted"/>
<comment type="caution">
    <text evidence="1">The sequence shown here is derived from an EMBL/GenBank/DDBJ whole genome shotgun (WGS) entry which is preliminary data.</text>
</comment>
<feature type="non-terminal residue" evidence="1">
    <location>
        <position position="16"/>
    </location>
</feature>